<protein>
    <submittedName>
        <fullName evidence="2">Uncharacterized protein isoform X5</fullName>
    </submittedName>
</protein>
<name>A0AC58HR76_DANRE</name>
<reference evidence="2" key="1">
    <citation type="submission" date="2025-08" db="UniProtKB">
        <authorList>
            <consortium name="RefSeq"/>
        </authorList>
    </citation>
    <scope>IDENTIFICATION</scope>
    <source>
        <strain evidence="2">Tuebingen</strain>
        <tissue evidence="2">Fibroblasts and whole tissue</tissue>
    </source>
</reference>
<dbReference type="RefSeq" id="XP_073784484.1">
    <property type="nucleotide sequence ID" value="XM_073928383.1"/>
</dbReference>
<organism evidence="1 2">
    <name type="scientific">Danio rerio</name>
    <name type="common">Zebrafish</name>
    <name type="synonym">Brachydanio rerio</name>
    <dbReference type="NCBI Taxonomy" id="7955"/>
    <lineage>
        <taxon>Eukaryota</taxon>
        <taxon>Metazoa</taxon>
        <taxon>Chordata</taxon>
        <taxon>Craniata</taxon>
        <taxon>Vertebrata</taxon>
        <taxon>Euteleostomi</taxon>
        <taxon>Actinopterygii</taxon>
        <taxon>Neopterygii</taxon>
        <taxon>Teleostei</taxon>
        <taxon>Ostariophysi</taxon>
        <taxon>Cypriniformes</taxon>
        <taxon>Danionidae</taxon>
        <taxon>Danioninae</taxon>
        <taxon>Danio</taxon>
    </lineage>
</organism>
<accession>A0AC58HR76</accession>
<evidence type="ECO:0000313" key="2">
    <source>
        <dbReference type="RefSeq" id="XP_073784484.1"/>
    </source>
</evidence>
<sequence>MVEHLPLGVDPVTSAAEMERSFPKASKISKSQKEMQQLKLPINGTNNDKKEKVKDTKKKKKKSKVALFIRAALSWFFFSPSYEPFRFPSSDDYEVNERRMVEKEEVKERMQEEEVVEKEMVMTEEEVVEKEEVEKNMKEKETITDIVRKEEVEERVVNRRRMTTRTIYSLKEEMNRKFPIQKQHMWPNNRPASKAQAARRGENRHILLWGQRKV</sequence>
<proteinExistence type="predicted"/>
<gene>
    <name evidence="2" type="primary">LOC141378550</name>
</gene>
<keyword evidence="1" id="KW-1185">Reference proteome</keyword>
<evidence type="ECO:0000313" key="1">
    <source>
        <dbReference type="Proteomes" id="UP000000437"/>
    </source>
</evidence>
<dbReference type="Proteomes" id="UP000000437">
    <property type="component" value="Chromosome 17"/>
</dbReference>